<protein>
    <recommendedName>
        <fullName evidence="2">Type II secretion system protein</fullName>
    </recommendedName>
</protein>
<gene>
    <name evidence="1" type="ORF">GTC17253_11890</name>
</gene>
<organism evidence="1">
    <name type="scientific">Prevotella sp. GTC17253</name>
    <dbReference type="NCBI Taxonomy" id="3236793"/>
    <lineage>
        <taxon>Bacteria</taxon>
        <taxon>Pseudomonadati</taxon>
        <taxon>Bacteroidota</taxon>
        <taxon>Bacteroidia</taxon>
        <taxon>Bacteroidales</taxon>
        <taxon>Prevotellaceae</taxon>
        <taxon>Prevotella</taxon>
    </lineage>
</organism>
<reference evidence="1" key="1">
    <citation type="submission" date="2024-07" db="EMBL/GenBank/DDBJ databases">
        <title>Complete genome sequence of Prevotella sp. YM-2024 GTC17253.</title>
        <authorList>
            <person name="Hayashi M."/>
            <person name="Muto Y."/>
            <person name="Tanaka K."/>
            <person name="Niwa H."/>
        </authorList>
    </citation>
    <scope>NUCLEOTIDE SEQUENCE</scope>
    <source>
        <strain evidence="1">GTC17253</strain>
    </source>
</reference>
<name>A0AB33INM0_9BACT</name>
<sequence>MKPKVKSNYILVCCVLVLAVLCFLSVNTPIRFKREQQRRELVVKQRLLKIRKAEMQYRRLYGVYTGSFGKLADAGLLADSLSYIPFAGGQRFDLTVSTSLGKSGRQIPLMECGATYGQYLQGLDANSITNLTEEANAAGRYPGLKIGDITTDNNNAGNWE</sequence>
<accession>A0AB33INM0</accession>
<evidence type="ECO:0000313" key="1">
    <source>
        <dbReference type="EMBL" id="BFO71223.1"/>
    </source>
</evidence>
<dbReference type="AlphaFoldDB" id="A0AB33INM0"/>
<proteinExistence type="predicted"/>
<evidence type="ECO:0008006" key="2">
    <source>
        <dbReference type="Google" id="ProtNLM"/>
    </source>
</evidence>
<dbReference type="EMBL" id="AP035785">
    <property type="protein sequence ID" value="BFO71223.1"/>
    <property type="molecule type" value="Genomic_DNA"/>
</dbReference>